<dbReference type="Gene3D" id="6.10.60.10">
    <property type="match status" value="1"/>
</dbReference>
<dbReference type="PRINTS" id="PR01483">
    <property type="entry name" value="FASYNTHASE"/>
</dbReference>
<keyword evidence="10 21" id="KW-0443">Lipid metabolism</keyword>
<proteinExistence type="inferred from homology"/>
<dbReference type="GO" id="GO:0141148">
    <property type="term" value="F:enoyl-[acyl-carrier-protein] reductase (NADPH) activity"/>
    <property type="evidence" value="ECO:0007669"/>
    <property type="project" value="EnsemblFungi"/>
</dbReference>
<dbReference type="Pfam" id="PF00698">
    <property type="entry name" value="Acyl_transf_1"/>
    <property type="match status" value="1"/>
</dbReference>
<feature type="active site" description="For malonyltransferase activity" evidence="22">
    <location>
        <position position="1842"/>
    </location>
</feature>
<evidence type="ECO:0000256" key="10">
    <source>
        <dbReference type="ARBA" id="ARBA00023098"/>
    </source>
</evidence>
<dbReference type="EC" id="2.3.1.38" evidence="21"/>
<organism evidence="24 25">
    <name type="scientific">Sugiyamaella lignohabitans</name>
    <dbReference type="NCBI Taxonomy" id="796027"/>
    <lineage>
        <taxon>Eukaryota</taxon>
        <taxon>Fungi</taxon>
        <taxon>Dikarya</taxon>
        <taxon>Ascomycota</taxon>
        <taxon>Saccharomycotina</taxon>
        <taxon>Dipodascomycetes</taxon>
        <taxon>Dipodascales</taxon>
        <taxon>Trichomonascaceae</taxon>
        <taxon>Sugiyamaella</taxon>
    </lineage>
</organism>
<dbReference type="Gene3D" id="3.40.366.10">
    <property type="entry name" value="Malonyl-Coenzyme A Acyl Carrier Protein, domain 2"/>
    <property type="match status" value="3"/>
</dbReference>
<comment type="catalytic activity">
    <reaction evidence="16 21">
        <text>holo-[ACP] + malonyl-CoA = malonyl-[ACP] + CoA</text>
        <dbReference type="Rhea" id="RHEA:41792"/>
        <dbReference type="Rhea" id="RHEA-COMP:9623"/>
        <dbReference type="Rhea" id="RHEA-COMP:9685"/>
        <dbReference type="ChEBI" id="CHEBI:57287"/>
        <dbReference type="ChEBI" id="CHEBI:57384"/>
        <dbReference type="ChEBI" id="CHEBI:64479"/>
        <dbReference type="ChEBI" id="CHEBI:78449"/>
        <dbReference type="EC" id="2.3.1.39"/>
    </reaction>
</comment>
<dbReference type="Pfam" id="PF08354">
    <property type="entry name" value="Fas1-AflB-like_hel"/>
    <property type="match status" value="1"/>
</dbReference>
<evidence type="ECO:0000313" key="25">
    <source>
        <dbReference type="Proteomes" id="UP000189580"/>
    </source>
</evidence>
<evidence type="ECO:0000256" key="21">
    <source>
        <dbReference type="PIRNR" id="PIRNR005562"/>
    </source>
</evidence>
<dbReference type="PIRSF" id="PIRSF005562">
    <property type="entry name" value="FAS_yeast_beta"/>
    <property type="match status" value="1"/>
</dbReference>
<dbReference type="SUPFAM" id="SSF52151">
    <property type="entry name" value="FabD/lysophospholipase-like"/>
    <property type="match status" value="2"/>
</dbReference>
<dbReference type="FunFam" id="3.40.366.10:FF:000006">
    <property type="entry name" value="Fatty acid synthase beta subunit dehydratase"/>
    <property type="match status" value="1"/>
</dbReference>
<dbReference type="KEGG" id="slb:AWJ20_861"/>
<evidence type="ECO:0000256" key="8">
    <source>
        <dbReference type="ARBA" id="ARBA00023002"/>
    </source>
</evidence>
<dbReference type="FunFam" id="3.30.1120.100:FF:000001">
    <property type="entry name" value="Fatty acid synthase beta subunit dehydratase"/>
    <property type="match status" value="1"/>
</dbReference>
<dbReference type="FunFam" id="3.40.366.10:FF:000003">
    <property type="entry name" value="Fatty acid synthase subunit beta dehydratase"/>
    <property type="match status" value="1"/>
</dbReference>
<dbReference type="Gene3D" id="3.20.20.70">
    <property type="entry name" value="Aldolase class I"/>
    <property type="match status" value="2"/>
</dbReference>
<dbReference type="InterPro" id="IPR041099">
    <property type="entry name" value="FAS1_N"/>
</dbReference>
<accession>A0A167D8A8</accession>
<dbReference type="FunFam" id="3.30.70.3330:FF:000001">
    <property type="entry name" value="Fatty acid synthase subunit beta dehydratase"/>
    <property type="match status" value="1"/>
</dbReference>
<evidence type="ECO:0000256" key="6">
    <source>
        <dbReference type="ARBA" id="ARBA00022832"/>
    </source>
</evidence>
<dbReference type="RefSeq" id="XP_018735080.1">
    <property type="nucleotide sequence ID" value="XM_018882831.1"/>
</dbReference>
<evidence type="ECO:0000256" key="18">
    <source>
        <dbReference type="ARBA" id="ARBA00048572"/>
    </source>
</evidence>
<dbReference type="GO" id="GO:0004318">
    <property type="term" value="F:enoyl-[acyl-carrier-protein] reductase (NADH) activity"/>
    <property type="evidence" value="ECO:0007669"/>
    <property type="project" value="UniProtKB-UniRule"/>
</dbReference>
<dbReference type="EC" id="3.1.2.14" evidence="21"/>
<comment type="subunit">
    <text evidence="14 21">[Alpha(6)beta(6)] hexamers of two multifunctional subunits (alpha and beta).</text>
</comment>
<dbReference type="GO" id="GO:0005811">
    <property type="term" value="C:lipid droplet"/>
    <property type="evidence" value="ECO:0007669"/>
    <property type="project" value="EnsemblFungi"/>
</dbReference>
<dbReference type="OrthoDB" id="5417908at2759"/>
<keyword evidence="6 21" id="KW-0276">Fatty acid metabolism</keyword>
<dbReference type="GO" id="GO:0005829">
    <property type="term" value="C:cytosol"/>
    <property type="evidence" value="ECO:0007669"/>
    <property type="project" value="EnsemblFungi"/>
</dbReference>
<evidence type="ECO:0000256" key="7">
    <source>
        <dbReference type="ARBA" id="ARBA00022857"/>
    </source>
</evidence>
<dbReference type="EC" id="2.3.1.86" evidence="21"/>
<dbReference type="InterPro" id="IPR039569">
    <property type="entry name" value="FAS1-like_DH_region"/>
</dbReference>
<evidence type="ECO:0000256" key="9">
    <source>
        <dbReference type="ARBA" id="ARBA00023027"/>
    </source>
</evidence>
<dbReference type="Pfam" id="PF17951">
    <property type="entry name" value="FAS_meander"/>
    <property type="match status" value="1"/>
</dbReference>
<dbReference type="InterPro" id="IPR001227">
    <property type="entry name" value="Ac_transferase_dom_sf"/>
</dbReference>
<dbReference type="EC" id="1.3.1.9" evidence="21"/>
<dbReference type="PANTHER" id="PTHR10982">
    <property type="entry name" value="MALONYL COA-ACYL CARRIER PROTEIN TRANSACYLASE"/>
    <property type="match status" value="1"/>
</dbReference>
<dbReference type="FunFam" id="1.20.930.70:FF:000001">
    <property type="entry name" value="Fatty acid synthase beta subunit dehydratase"/>
    <property type="match status" value="1"/>
</dbReference>
<keyword evidence="3 21" id="KW-0444">Lipid biosynthesis</keyword>
<evidence type="ECO:0000256" key="12">
    <source>
        <dbReference type="ARBA" id="ARBA00023239"/>
    </source>
</evidence>
<dbReference type="Pfam" id="PF16073">
    <property type="entry name" value="SAT"/>
    <property type="match status" value="1"/>
</dbReference>
<dbReference type="InterPro" id="IPR014043">
    <property type="entry name" value="Acyl_transferase_dom"/>
</dbReference>
<keyword evidence="4 21" id="KW-0808">Transferase</keyword>
<dbReference type="GO" id="GO:0004321">
    <property type="term" value="F:fatty-acyl-CoA synthase activity"/>
    <property type="evidence" value="ECO:0007669"/>
    <property type="project" value="UniProtKB-EC"/>
</dbReference>
<dbReference type="GO" id="GO:0004312">
    <property type="term" value="F:fatty acid synthase activity"/>
    <property type="evidence" value="ECO:0007669"/>
    <property type="project" value="EnsemblFungi"/>
</dbReference>
<dbReference type="Pfam" id="PF22235">
    <property type="entry name" value="FAS1_thioest_ins"/>
    <property type="match status" value="1"/>
</dbReference>
<dbReference type="InterPro" id="IPR013785">
    <property type="entry name" value="Aldolase_TIM"/>
</dbReference>
<evidence type="ECO:0000256" key="3">
    <source>
        <dbReference type="ARBA" id="ARBA00022516"/>
    </source>
</evidence>
<keyword evidence="5 21" id="KW-0378">Hydrolase</keyword>
<dbReference type="FunFam" id="3.20.20.70:FF:000169">
    <property type="entry name" value="Fatty acid synthase subunit beta"/>
    <property type="match status" value="1"/>
</dbReference>
<comment type="catalytic activity">
    <reaction evidence="19 21">
        <text>holo-[ACP] + acetyl-CoA = acetyl-[ACP] + CoA</text>
        <dbReference type="Rhea" id="RHEA:41788"/>
        <dbReference type="Rhea" id="RHEA-COMP:9621"/>
        <dbReference type="Rhea" id="RHEA-COMP:9685"/>
        <dbReference type="ChEBI" id="CHEBI:57287"/>
        <dbReference type="ChEBI" id="CHEBI:57288"/>
        <dbReference type="ChEBI" id="CHEBI:64479"/>
        <dbReference type="ChEBI" id="CHEBI:78446"/>
        <dbReference type="EC" id="2.3.1.38"/>
    </reaction>
</comment>
<dbReference type="InterPro" id="IPR002539">
    <property type="entry name" value="MaoC-like_dom"/>
</dbReference>
<gene>
    <name evidence="24" type="primary">FAS1</name>
    <name evidence="24" type="ORF">AWJ20_861</name>
</gene>
<dbReference type="Gene3D" id="3.30.1120.100">
    <property type="match status" value="1"/>
</dbReference>
<dbReference type="InterPro" id="IPR016035">
    <property type="entry name" value="Acyl_Trfase/lysoPLipase"/>
</dbReference>
<dbReference type="GeneID" id="30037940"/>
<keyword evidence="25" id="KW-1185">Reference proteome</keyword>
<dbReference type="GO" id="GO:0016409">
    <property type="term" value="F:palmitoyltransferase activity"/>
    <property type="evidence" value="ECO:0007669"/>
    <property type="project" value="EnsemblFungi"/>
</dbReference>
<evidence type="ECO:0000256" key="2">
    <source>
        <dbReference type="ARBA" id="ARBA00010009"/>
    </source>
</evidence>
<dbReference type="Gene3D" id="3.10.129.10">
    <property type="entry name" value="Hotdog Thioesterase"/>
    <property type="match status" value="2"/>
</dbReference>
<feature type="active site" description="For acetyltransferase activity" evidence="22">
    <location>
        <position position="287"/>
    </location>
</feature>
<dbReference type="InterPro" id="IPR003965">
    <property type="entry name" value="Fatty_acid_synthase"/>
</dbReference>
<dbReference type="InterPro" id="IPR050830">
    <property type="entry name" value="Fungal_FAS"/>
</dbReference>
<dbReference type="Gene3D" id="1.20.1050.120">
    <property type="match status" value="1"/>
</dbReference>
<keyword evidence="7 21" id="KW-0521">NADP</keyword>
<dbReference type="InterPro" id="IPR029069">
    <property type="entry name" value="HotDog_dom_sf"/>
</dbReference>
<dbReference type="GO" id="GO:0005835">
    <property type="term" value="C:fatty acid synthase complex"/>
    <property type="evidence" value="ECO:0007669"/>
    <property type="project" value="UniProtKB-UniRule"/>
</dbReference>
<dbReference type="Pfam" id="PF01575">
    <property type="entry name" value="MaoC_dehydratas"/>
    <property type="match status" value="1"/>
</dbReference>
<dbReference type="Gene3D" id="6.20.240.10">
    <property type="match status" value="1"/>
</dbReference>
<evidence type="ECO:0000256" key="19">
    <source>
        <dbReference type="ARBA" id="ARBA00048835"/>
    </source>
</evidence>
<reference evidence="24 25" key="1">
    <citation type="submission" date="2016-02" db="EMBL/GenBank/DDBJ databases">
        <title>Complete genome sequence and transcriptome regulation of the pentose utilising yeast Sugiyamaella lignohabitans.</title>
        <authorList>
            <person name="Bellasio M."/>
            <person name="Peymann A."/>
            <person name="Valli M."/>
            <person name="Sipitzky M."/>
            <person name="Graf A."/>
            <person name="Sauer M."/>
            <person name="Marx H."/>
            <person name="Mattanovich D."/>
        </authorList>
    </citation>
    <scope>NUCLEOTIDE SEQUENCE [LARGE SCALE GENOMIC DNA]</scope>
    <source>
        <strain evidence="24 25">CBS 10342</strain>
    </source>
</reference>
<evidence type="ECO:0000256" key="13">
    <source>
        <dbReference type="ARBA" id="ARBA00023268"/>
    </source>
</evidence>
<evidence type="ECO:0000256" key="4">
    <source>
        <dbReference type="ARBA" id="ARBA00022679"/>
    </source>
</evidence>
<evidence type="ECO:0000256" key="20">
    <source>
        <dbReference type="ARBA" id="ARBA00058855"/>
    </source>
</evidence>
<dbReference type="GO" id="GO:0019171">
    <property type="term" value="F:(3R)-hydroxyacyl-[acyl-carrier-protein] dehydratase activity"/>
    <property type="evidence" value="ECO:0007669"/>
    <property type="project" value="UniProtKB-EC"/>
</dbReference>
<dbReference type="EC" id="4.2.1.59" evidence="21"/>
<evidence type="ECO:0000256" key="22">
    <source>
        <dbReference type="PIRSR" id="PIRSR005562-1"/>
    </source>
</evidence>
<comment type="function">
    <text evidence="20 21">Fatty acid synthetase catalyzes the formation of long-chain fatty acids from acetyl-CoA, malonyl-CoA and NADPH. The beta subunit contains domains for: [acyl-carrier-protein] acetyltransferase and malonyltransferase, S-acyl fatty acid synthase thioesterase, enoyl-[acyl-carrier-protein] reductase, and 3-hydroxypalmitoyl-[acyl-carrier-protein] dehydratase.</text>
</comment>
<dbReference type="Pfam" id="PF17828">
    <property type="entry name" value="FAS_N"/>
    <property type="match status" value="1"/>
</dbReference>
<evidence type="ECO:0000256" key="16">
    <source>
        <dbReference type="ARBA" id="ARBA00048462"/>
    </source>
</evidence>
<dbReference type="FunFam" id="3.40.366.10:FF:000007">
    <property type="entry name" value="Fatty acid synthase beta subunit dehydratase"/>
    <property type="match status" value="1"/>
</dbReference>
<dbReference type="FunFam" id="3.20.20.70:FF:000078">
    <property type="entry name" value="Fatty acid synthase beta subunit dehydratase"/>
    <property type="match status" value="1"/>
</dbReference>
<keyword evidence="11 21" id="KW-0275">Fatty acid biosynthesis</keyword>
<comment type="catalytic activity">
    <reaction evidence="17 21">
        <text>(9Z)-octadecenoyl-[ACP] + H2O = (9Z)-octadecenoate + holo-[ACP] + H(+)</text>
        <dbReference type="Rhea" id="RHEA:15057"/>
        <dbReference type="Rhea" id="RHEA-COMP:9685"/>
        <dbReference type="Rhea" id="RHEA-COMP:9924"/>
        <dbReference type="ChEBI" id="CHEBI:15377"/>
        <dbReference type="ChEBI" id="CHEBI:15378"/>
        <dbReference type="ChEBI" id="CHEBI:30823"/>
        <dbReference type="ChEBI" id="CHEBI:64479"/>
        <dbReference type="ChEBI" id="CHEBI:78783"/>
        <dbReference type="EC" id="3.1.2.14"/>
    </reaction>
</comment>
<dbReference type="SMART" id="SM00827">
    <property type="entry name" value="PKS_AT"/>
    <property type="match status" value="1"/>
</dbReference>
<dbReference type="FunFam" id="3.10.129.10:FF:000017">
    <property type="entry name" value="Fatty acid synthase beta subunit dehydratase"/>
    <property type="match status" value="1"/>
</dbReference>
<dbReference type="Gene3D" id="1.20.930.70">
    <property type="match status" value="1"/>
</dbReference>
<dbReference type="Gene3D" id="3.30.70.3330">
    <property type="match status" value="1"/>
</dbReference>
<dbReference type="SUPFAM" id="SSF54637">
    <property type="entry name" value="Thioesterase/thiol ester dehydrase-isomerase"/>
    <property type="match status" value="2"/>
</dbReference>
<dbReference type="PANTHER" id="PTHR10982:SF21">
    <property type="entry name" value="FATTY ACID SYNTHASE SUBUNIT BETA"/>
    <property type="match status" value="1"/>
</dbReference>
<dbReference type="CDD" id="cd03447">
    <property type="entry name" value="FAS_MaoC"/>
    <property type="match status" value="1"/>
</dbReference>
<protein>
    <recommendedName>
        <fullName evidence="21">Fatty acid synthase subunit beta</fullName>
        <ecNumber evidence="21">2.3.1.86</ecNumber>
    </recommendedName>
    <domain>
        <recommendedName>
            <fullName evidence="21">3-hydroxyacyl-[acyl-carrier-protein] dehydratase</fullName>
            <ecNumber evidence="21">4.2.1.59</ecNumber>
        </recommendedName>
    </domain>
    <domain>
        <recommendedName>
            <fullName evidence="21">Enoyl-[acyl-carrier-protein] reductase [NADH]</fullName>
            <ecNumber evidence="21">1.3.1.9</ecNumber>
        </recommendedName>
    </domain>
    <domain>
        <recommendedName>
            <fullName evidence="21">[Acyl-carrier-protein] acetyltransferase</fullName>
            <ecNumber evidence="21">2.3.1.38</ecNumber>
        </recommendedName>
    </domain>
    <domain>
        <recommendedName>
            <fullName evidence="21">[Acyl-carrier-protein] malonyltransferase</fullName>
            <ecNumber evidence="21">2.3.1.39</ecNumber>
        </recommendedName>
    </domain>
    <domain>
        <recommendedName>
            <fullName evidence="21">S-acyl fatty acid synthase thioesterase</fullName>
            <ecNumber evidence="21">3.1.2.14</ecNumber>
        </recommendedName>
    </domain>
</protein>
<dbReference type="EC" id="2.3.1.39" evidence="21"/>
<comment type="catalytic activity">
    <reaction evidence="1 21">
        <text>a (3R)-hydroxyacyl-[ACP] = a (2E)-enoyl-[ACP] + H2O</text>
        <dbReference type="Rhea" id="RHEA:13097"/>
        <dbReference type="Rhea" id="RHEA-COMP:9925"/>
        <dbReference type="Rhea" id="RHEA-COMP:9945"/>
        <dbReference type="ChEBI" id="CHEBI:15377"/>
        <dbReference type="ChEBI" id="CHEBI:78784"/>
        <dbReference type="ChEBI" id="CHEBI:78827"/>
        <dbReference type="EC" id="4.2.1.59"/>
    </reaction>
</comment>
<keyword evidence="8 21" id="KW-0560">Oxidoreductase</keyword>
<comment type="catalytic activity">
    <reaction evidence="15 21">
        <text>acetyl-CoA + n malonyl-CoA + 2n NADPH + 4n H(+) = a long-chain-acyl-CoA + n CoA + n CO2 + 2n NADP(+).</text>
        <dbReference type="EC" id="2.3.1.86"/>
    </reaction>
</comment>
<dbReference type="GO" id="GO:0004314">
    <property type="term" value="F:[acyl-carrier-protein] S-malonyltransferase activity"/>
    <property type="evidence" value="ECO:0007669"/>
    <property type="project" value="UniProtKB-EC"/>
</dbReference>
<dbReference type="EMBL" id="CP014501">
    <property type="protein sequence ID" value="ANB12603.1"/>
    <property type="molecule type" value="Genomic_DNA"/>
</dbReference>
<comment type="catalytic activity">
    <reaction evidence="18 21">
        <text>a 2,3-saturated acyl-[ACP] + NAD(+) = a (2E)-enoyl-[ACP] + NADH + H(+)</text>
        <dbReference type="Rhea" id="RHEA:10240"/>
        <dbReference type="Rhea" id="RHEA-COMP:9925"/>
        <dbReference type="Rhea" id="RHEA-COMP:9926"/>
        <dbReference type="ChEBI" id="CHEBI:15378"/>
        <dbReference type="ChEBI" id="CHEBI:57540"/>
        <dbReference type="ChEBI" id="CHEBI:57945"/>
        <dbReference type="ChEBI" id="CHEBI:78784"/>
        <dbReference type="ChEBI" id="CHEBI:78785"/>
        <dbReference type="EC" id="1.3.1.9"/>
    </reaction>
</comment>
<comment type="similarity">
    <text evidence="2 21">Belongs to the fungal fatty acid synthetase subunit beta family.</text>
</comment>
<dbReference type="FunFam" id="1.20.1050.120:FF:000001">
    <property type="entry name" value="Fatty acid synthase beta subunit dehydratase"/>
    <property type="match status" value="1"/>
</dbReference>
<evidence type="ECO:0000256" key="17">
    <source>
        <dbReference type="ARBA" id="ARBA00048536"/>
    </source>
</evidence>
<sequence>MYATGVSTPQSAASLRPLMLSHGDIEHTLLVPTSLYLNCSQLRDQYLATLPPPTEGNAGDDEPASSTELLADFLGFTSTLVDEEPGPYDDVLALVLTEFESRYLQGNDVHAVAAALQTAGSEGEASGTTVEKIKKVVKSYYSARLAANRPIKSHDSALLRAAGDDRATLHAIFGGQGNTEDYFEELRDIYNVYNGTISDFIELVADKLLQLSREHSDANKIYTKGLDILRWLNHPETTPDNDYLISAPISVPVIGVIQLAHYAITCRVLGKTPGEFREYLSGATGHSQGLVTAVTIASSDSWESFFDSALKAMTIFFYIGLRCQQQYPHTSLPPSVLEDSVAEGEGKPSPMLSVRDLSQEQLQKFVDITNQHLPKEKHIVISLINGARNMVVTGPPQSLYGLNLTLRKAKAPTGLNQGRVPHSQRKLRFSNRFLPITSPFHSPLLTDATDIIVSDLKSAGVEFTASGLAIPVYDTYDGSDFRSSQSSIVARVIELITHLPVNWEIATKFSSTHILDFGPGGLSGLGLLTHRNKDGTGVRVILAGVLDGSASQEEFGYKQELFDREEGAVRVALDWVKEFSPKLIKTKSGVTYVDTKFSRLLGRPPLMVPGMTPTTVRPEFVAATLNAGYHIELGGGGYFMPSMLTAALEKIKNATKPGVGITLNVLYVNPVMLQWCIPLIENLRKDGFPIEGLTIGAGVPSLDVANEYIRNLGLKHISFKPGTVESIATAVSIAAANPSFPVIIQWTGGRGGGHHSFEDFHAPVLQMYSKIRRQPNIILVGGSGFGSAEDTYPYLTGEWSTKFNYPPMPFDGFLLGSRVMVAKETFTSPDAKKAIVNAPGVADKDWEKTYKGATGGIITVNSEMGEPIHKLATRGVLFWHELDNMIFSLPKNKRVEVLASKRDYIIKRLNDDFQKTWFGRDFSGKVVDLEDMTYGEVVSRCIDLLFVKKEKRWIDTTLRNFTGDFIRRLEERFTTESGKLSVLQSYSQLDEPFGTLDRVLEAYPEAKTQIINAQDKDYFLLLCRRPTQKPVPFIPALDDNFEFYFKKDSLWQSEDLAAVVGEDVGRTCILHGPVAAKFSAKIDEPIQDILDGIHNGHIEKLLSDFYGGDASKVPVIESFGGQPPKGESDIEFTYSGVTVLHEGDNVVYKIDANASDSAFPSLEEWINLVAGETYSWRYSLLSANIVVQGTKHQPNPLKQVLAPVRGLKVEITDVSKPDSTAIKVYEPINGKLTKVVEISKSSKDVIKVHLIEHRTYEKKPVAMELLYTYQPELGYAPIQEVMEGRNQRVKDFYWKVWFGSNEKTPIDLDVTKPWDGDSVTVEGKAIADFVHAVGNNGEAFVERPNKVTYAPMDFAIVTGWKAIIKAIFPNVIDGDILKLVHLSNGFKMFTGAEPLKKGDVVSTTASLKSVTIQPSGKVVEVSGILTREGKPIMEVTSQFLYRGSFDDYKNCFQRKDETPVEIHLKSPKDVAVLCSKEWFELDDSSIDLLGKSLTFRTQSFVRFKNATVFSTVETTGQVLLELPTKEVIQIGTVNYEAGESYGNPVIDYLQRNGQVVEQPVQFENAIPLNAGTVLASRAPSSNEPYANVSGDYNPIHVSRVFAQYVNLPGTITHGMYSSAAVRSLVETWAAANNVSRVRAFNCSFVGMVLPNDDIETKLEHIGMINGRKIIKVESFKRETNEPVLVGEAEVEQPISSYVFTGQGSQEQGMGMDLYESSEVARKVWDRADIHFLNNYGFSIINIVKNNPKELTVHFGGSRGKAIRENYISMMFETVDENGQIKSEKIFKSITEDTDFYTFKSPTGLLSATQFTQPALTLMEKASFEDMKSKGLIDSSSSFAGHSLGEYSALASLGDVMPIESLVDVVFYRGMTMQVAVPRDSAGRSNYGMVAVNPSRVSPTFNDAALRFVVDHISQQTKWLLEIVNYNVENQQYVAAGDLRALDTLTNVLNFLKIHKINIDKLLETIPVEEVKQHLTEIVDEVAKKSTAKPQPIDLERGFAVIPLKGISVPFHSSYLRSGVKPFKNFLIKKVPQSAVKPASLINKYIPNLTAKPFKITKEYFQEVYDLTGSEKIKNVLDNWESYESS</sequence>
<evidence type="ECO:0000256" key="15">
    <source>
        <dbReference type="ARBA" id="ARBA00048237"/>
    </source>
</evidence>
<keyword evidence="12 21" id="KW-0456">Lyase</keyword>
<dbReference type="GO" id="GO:0004313">
    <property type="term" value="F:[acyl-carrier-protein] S-acetyltransferase activity"/>
    <property type="evidence" value="ECO:0007669"/>
    <property type="project" value="UniProtKB-EC"/>
</dbReference>
<evidence type="ECO:0000256" key="14">
    <source>
        <dbReference type="ARBA" id="ARBA00033756"/>
    </source>
</evidence>
<dbReference type="GO" id="GO:0016297">
    <property type="term" value="F:fatty acyl-[ACP] hydrolase activity"/>
    <property type="evidence" value="ECO:0007669"/>
    <property type="project" value="UniProtKB-EC"/>
</dbReference>
<dbReference type="Proteomes" id="UP000189580">
    <property type="component" value="Chromosome a"/>
</dbReference>
<dbReference type="GO" id="GO:0042759">
    <property type="term" value="P:long-chain fatty acid biosynthetic process"/>
    <property type="evidence" value="ECO:0007669"/>
    <property type="project" value="EnsemblFungi"/>
</dbReference>
<evidence type="ECO:0000256" key="5">
    <source>
        <dbReference type="ARBA" id="ARBA00022801"/>
    </source>
</evidence>
<evidence type="ECO:0000259" key="23">
    <source>
        <dbReference type="SMART" id="SM00827"/>
    </source>
</evidence>
<evidence type="ECO:0000313" key="24">
    <source>
        <dbReference type="EMBL" id="ANB12603.1"/>
    </source>
</evidence>
<keyword evidence="13 21" id="KW-0511">Multifunctional enzyme</keyword>
<evidence type="ECO:0000256" key="1">
    <source>
        <dbReference type="ARBA" id="ARBA00001055"/>
    </source>
</evidence>
<dbReference type="InterPro" id="IPR016452">
    <property type="entry name" value="Fas1/AflB-like"/>
</dbReference>
<dbReference type="InterPro" id="IPR013565">
    <property type="entry name" value="Fas1/AflB-like_central"/>
</dbReference>
<name>A0A167D8A8_9ASCO</name>
<dbReference type="InterPro" id="IPR032088">
    <property type="entry name" value="SAT"/>
</dbReference>
<feature type="domain" description="Malonyl-CoA:ACP transacylase (MAT)" evidence="23">
    <location>
        <begin position="1698"/>
        <end position="2052"/>
    </location>
</feature>
<keyword evidence="9 21" id="KW-0520">NAD</keyword>
<dbReference type="Gene3D" id="6.10.140.1400">
    <property type="match status" value="1"/>
</dbReference>
<dbReference type="Pfam" id="PF13452">
    <property type="entry name" value="FAS1_DH_region"/>
    <property type="match status" value="1"/>
</dbReference>
<evidence type="ECO:0000256" key="11">
    <source>
        <dbReference type="ARBA" id="ARBA00023160"/>
    </source>
</evidence>
<dbReference type="InterPro" id="IPR040883">
    <property type="entry name" value="FAS_meander"/>
</dbReference>